<dbReference type="KEGG" id="jpo:G7058_09515"/>
<dbReference type="InterPro" id="IPR006667">
    <property type="entry name" value="SLC41_membr_dom"/>
</dbReference>
<keyword evidence="8" id="KW-0129">CBS domain</keyword>
<protein>
    <recommendedName>
        <fullName evidence="9">Magnesium transporter MgtE</fullName>
    </recommendedName>
</protein>
<dbReference type="PROSITE" id="PS51371">
    <property type="entry name" value="CBS"/>
    <property type="match status" value="2"/>
</dbReference>
<keyword evidence="12" id="KW-1185">Reference proteome</keyword>
<dbReference type="InterPro" id="IPR006668">
    <property type="entry name" value="Mg_transptr_MgtE_intracell_dom"/>
</dbReference>
<comment type="similarity">
    <text evidence="2 9">Belongs to the SLC41A transporter family.</text>
</comment>
<evidence type="ECO:0000256" key="8">
    <source>
        <dbReference type="PROSITE-ProRule" id="PRU00703"/>
    </source>
</evidence>
<dbReference type="InterPro" id="IPR000644">
    <property type="entry name" value="CBS_dom"/>
</dbReference>
<gene>
    <name evidence="11" type="primary">mgtE</name>
    <name evidence="11" type="ORF">G7058_09515</name>
</gene>
<dbReference type="Pfam" id="PF00571">
    <property type="entry name" value="CBS"/>
    <property type="match status" value="2"/>
</dbReference>
<sequence length="448" mass="49804">MKNYENIFQAAKNNNRQAFRSSFFKLHLKDQEELYHALYPKNKEKIEGFLTPAEFSDLFKWMDTEGQKEVYEVFSRDYVAGLLPYMETDTIVKFLSILEEEQAEELLHLQEEDLRCQIKEVMTFNPETAGSIMNKSFVIATMNETVKDVAERLRASALTVEMVYYVYVLNGEGQLCGVVSLRDLMTNPDSKILTEIMVTKLVSVATTNDQELAAKMLQAYDLIAIPVLDDAGKMKGIITVDDVMDVLTEEVTEDFHEFAAISKSDSSTNAKESVWNDARVRMPWIIILVFLGMISASLISSFEDTLNQVVLLAAFIPIIMDSAGNVGTQSLAVAVRKLSVGDNPFSEEFWKTIWQEFLVGTIIGAAAGIVLGLIVALFYGNTILGIIIAVSLLLTLSLSNVVGAVIPVIIHKFKLDPAVASGPFITTINDALGLIIYFSIATHLLHLL</sequence>
<feature type="domain" description="CBS" evidence="10">
    <location>
        <begin position="197"/>
        <end position="253"/>
    </location>
</feature>
<dbReference type="Pfam" id="PF01769">
    <property type="entry name" value="MgtE"/>
    <property type="match status" value="1"/>
</dbReference>
<dbReference type="InterPro" id="IPR036739">
    <property type="entry name" value="SLC41_membr_dom_sf"/>
</dbReference>
<dbReference type="CDD" id="cd04606">
    <property type="entry name" value="CBS_pair_Mg_transporter"/>
    <property type="match status" value="1"/>
</dbReference>
<dbReference type="SUPFAM" id="SSF54631">
    <property type="entry name" value="CBS-domain pair"/>
    <property type="match status" value="1"/>
</dbReference>
<name>A0A6G7WJ56_9LACT</name>
<comment type="subunit">
    <text evidence="9">Homodimer.</text>
</comment>
<evidence type="ECO:0000256" key="4">
    <source>
        <dbReference type="ARBA" id="ARBA00022692"/>
    </source>
</evidence>
<dbReference type="InterPro" id="IPR038076">
    <property type="entry name" value="MgtE_N_sf"/>
</dbReference>
<dbReference type="NCBIfam" id="TIGR00400">
    <property type="entry name" value="mgtE"/>
    <property type="match status" value="1"/>
</dbReference>
<evidence type="ECO:0000256" key="1">
    <source>
        <dbReference type="ARBA" id="ARBA00004141"/>
    </source>
</evidence>
<dbReference type="Gene3D" id="3.10.580.10">
    <property type="entry name" value="CBS-domain"/>
    <property type="match status" value="1"/>
</dbReference>
<dbReference type="SUPFAM" id="SSF161093">
    <property type="entry name" value="MgtE membrane domain-like"/>
    <property type="match status" value="1"/>
</dbReference>
<evidence type="ECO:0000256" key="2">
    <source>
        <dbReference type="ARBA" id="ARBA00009749"/>
    </source>
</evidence>
<evidence type="ECO:0000313" key="12">
    <source>
        <dbReference type="Proteomes" id="UP000501830"/>
    </source>
</evidence>
<dbReference type="SMART" id="SM00924">
    <property type="entry name" value="MgtE_N"/>
    <property type="match status" value="1"/>
</dbReference>
<evidence type="ECO:0000256" key="3">
    <source>
        <dbReference type="ARBA" id="ARBA00022448"/>
    </source>
</evidence>
<reference evidence="11 12" key="1">
    <citation type="journal article" date="2017" name="Int. J. Syst. Evol. Microbiol.">
        <title>Jeotgalibaca porci sp. nov. and Jeotgalibaca arthritidis sp. nov., isolated from pigs, and emended description of the genus Jeotgalibaca.</title>
        <authorList>
            <person name="Zamora L."/>
            <person name="Perez-Sancho M."/>
            <person name="Dominguez L."/>
            <person name="Fernandez-Garayzabal J.F."/>
            <person name="Vela A.I."/>
        </authorList>
    </citation>
    <scope>NUCLEOTIDE SEQUENCE [LARGE SCALE GENOMIC DNA]</scope>
    <source>
        <strain evidence="11 12">CCUG 69148</strain>
    </source>
</reference>
<proteinExistence type="inferred from homology"/>
<evidence type="ECO:0000256" key="6">
    <source>
        <dbReference type="ARBA" id="ARBA00022989"/>
    </source>
</evidence>
<keyword evidence="3 9" id="KW-0813">Transport</keyword>
<keyword evidence="6 9" id="KW-1133">Transmembrane helix</keyword>
<organism evidence="11 12">
    <name type="scientific">Jeotgalibaca porci</name>
    <dbReference type="NCBI Taxonomy" id="1868793"/>
    <lineage>
        <taxon>Bacteria</taxon>
        <taxon>Bacillati</taxon>
        <taxon>Bacillota</taxon>
        <taxon>Bacilli</taxon>
        <taxon>Lactobacillales</taxon>
        <taxon>Carnobacteriaceae</taxon>
        <taxon>Jeotgalibaca</taxon>
    </lineage>
</organism>
<dbReference type="Gene3D" id="1.25.60.10">
    <property type="entry name" value="MgtE N-terminal domain-like"/>
    <property type="match status" value="1"/>
</dbReference>
<feature type="transmembrane region" description="Helical" evidence="9">
    <location>
        <begin position="309"/>
        <end position="333"/>
    </location>
</feature>
<feature type="transmembrane region" description="Helical" evidence="9">
    <location>
        <begin position="386"/>
        <end position="410"/>
    </location>
</feature>
<keyword evidence="4 9" id="KW-0812">Transmembrane</keyword>
<keyword evidence="9" id="KW-1003">Cell membrane</keyword>
<accession>A0A6G7WJ56</accession>
<dbReference type="RefSeq" id="WP_166063322.1">
    <property type="nucleotide sequence ID" value="NZ_CP049889.1"/>
</dbReference>
<dbReference type="Pfam" id="PF03448">
    <property type="entry name" value="MgtE_N"/>
    <property type="match status" value="1"/>
</dbReference>
<dbReference type="GO" id="GO:0015095">
    <property type="term" value="F:magnesium ion transmembrane transporter activity"/>
    <property type="evidence" value="ECO:0007669"/>
    <property type="project" value="UniProtKB-UniRule"/>
</dbReference>
<dbReference type="PANTHER" id="PTHR43773">
    <property type="entry name" value="MAGNESIUM TRANSPORTER MGTE"/>
    <property type="match status" value="1"/>
</dbReference>
<evidence type="ECO:0000259" key="10">
    <source>
        <dbReference type="PROSITE" id="PS51371"/>
    </source>
</evidence>
<dbReference type="Proteomes" id="UP000501830">
    <property type="component" value="Chromosome"/>
</dbReference>
<evidence type="ECO:0000256" key="7">
    <source>
        <dbReference type="ARBA" id="ARBA00023136"/>
    </source>
</evidence>
<feature type="domain" description="CBS" evidence="10">
    <location>
        <begin position="133"/>
        <end position="195"/>
    </location>
</feature>
<keyword evidence="7 9" id="KW-0472">Membrane</keyword>
<dbReference type="GO" id="GO:0046872">
    <property type="term" value="F:metal ion binding"/>
    <property type="evidence" value="ECO:0007669"/>
    <property type="project" value="UniProtKB-KW"/>
</dbReference>
<evidence type="ECO:0000256" key="9">
    <source>
        <dbReference type="RuleBase" id="RU362011"/>
    </source>
</evidence>
<dbReference type="SUPFAM" id="SSF158791">
    <property type="entry name" value="MgtE N-terminal domain-like"/>
    <property type="match status" value="1"/>
</dbReference>
<feature type="transmembrane region" description="Helical" evidence="9">
    <location>
        <begin position="282"/>
        <end position="302"/>
    </location>
</feature>
<dbReference type="EMBL" id="CP049889">
    <property type="protein sequence ID" value="QIK52257.1"/>
    <property type="molecule type" value="Genomic_DNA"/>
</dbReference>
<evidence type="ECO:0000256" key="5">
    <source>
        <dbReference type="ARBA" id="ARBA00022842"/>
    </source>
</evidence>
<feature type="transmembrane region" description="Helical" evidence="9">
    <location>
        <begin position="353"/>
        <end position="379"/>
    </location>
</feature>
<dbReference type="GeneID" id="94553522"/>
<comment type="subcellular location">
    <subcellularLocation>
        <location evidence="9">Cell membrane</location>
        <topology evidence="9">Multi-pass membrane protein</topology>
    </subcellularLocation>
    <subcellularLocation>
        <location evidence="1">Membrane</location>
        <topology evidence="1">Multi-pass membrane protein</topology>
    </subcellularLocation>
</comment>
<dbReference type="Gene3D" id="1.10.357.20">
    <property type="entry name" value="SLC41 divalent cation transporters, integral membrane domain"/>
    <property type="match status" value="1"/>
</dbReference>
<feature type="transmembrane region" description="Helical" evidence="9">
    <location>
        <begin position="422"/>
        <end position="445"/>
    </location>
</feature>
<dbReference type="PANTHER" id="PTHR43773:SF1">
    <property type="entry name" value="MAGNESIUM TRANSPORTER MGTE"/>
    <property type="match status" value="1"/>
</dbReference>
<dbReference type="SMART" id="SM00116">
    <property type="entry name" value="CBS"/>
    <property type="match status" value="2"/>
</dbReference>
<dbReference type="AlphaFoldDB" id="A0A6G7WJ56"/>
<keyword evidence="5 9" id="KW-0460">Magnesium</keyword>
<dbReference type="InterPro" id="IPR046342">
    <property type="entry name" value="CBS_dom_sf"/>
</dbReference>
<comment type="function">
    <text evidence="9">Acts as a magnesium transporter.</text>
</comment>
<keyword evidence="9" id="KW-0479">Metal-binding</keyword>
<evidence type="ECO:0000313" key="11">
    <source>
        <dbReference type="EMBL" id="QIK52257.1"/>
    </source>
</evidence>
<dbReference type="InterPro" id="IPR006669">
    <property type="entry name" value="MgtE_transporter"/>
</dbReference>
<dbReference type="GO" id="GO:0005886">
    <property type="term" value="C:plasma membrane"/>
    <property type="evidence" value="ECO:0007669"/>
    <property type="project" value="UniProtKB-SubCell"/>
</dbReference>